<dbReference type="Gene3D" id="1.25.40.820">
    <property type="match status" value="1"/>
</dbReference>
<proteinExistence type="inferred from homology"/>
<keyword evidence="5 12" id="KW-0378">Hydrolase</keyword>
<feature type="compositionally biased region" description="Low complexity" evidence="13">
    <location>
        <begin position="434"/>
        <end position="443"/>
    </location>
</feature>
<evidence type="ECO:0000256" key="12">
    <source>
        <dbReference type="RuleBase" id="RU367080"/>
    </source>
</evidence>
<evidence type="ECO:0000259" key="14">
    <source>
        <dbReference type="PROSITE" id="PS51479"/>
    </source>
</evidence>
<dbReference type="InterPro" id="IPR007308">
    <property type="entry name" value="Rtr1/RPAP2_dom"/>
</dbReference>
<comment type="subcellular location">
    <subcellularLocation>
        <location evidence="1 12">Nucleus</location>
    </subcellularLocation>
</comment>
<dbReference type="GO" id="GO:0008270">
    <property type="term" value="F:zinc ion binding"/>
    <property type="evidence" value="ECO:0007669"/>
    <property type="project" value="UniProtKB-KW"/>
</dbReference>
<comment type="catalytic activity">
    <reaction evidence="10 12">
        <text>O-phospho-L-threonyl-[protein] + H2O = L-threonyl-[protein] + phosphate</text>
        <dbReference type="Rhea" id="RHEA:47004"/>
        <dbReference type="Rhea" id="RHEA-COMP:11060"/>
        <dbReference type="Rhea" id="RHEA-COMP:11605"/>
        <dbReference type="ChEBI" id="CHEBI:15377"/>
        <dbReference type="ChEBI" id="CHEBI:30013"/>
        <dbReference type="ChEBI" id="CHEBI:43474"/>
        <dbReference type="ChEBI" id="CHEBI:61977"/>
        <dbReference type="EC" id="3.1.3.16"/>
    </reaction>
</comment>
<evidence type="ECO:0000313" key="16">
    <source>
        <dbReference type="Proteomes" id="UP001153076"/>
    </source>
</evidence>
<dbReference type="AlphaFoldDB" id="A0A9Q1QG47"/>
<gene>
    <name evidence="15" type="ORF">Cgig2_030180</name>
</gene>
<dbReference type="GO" id="GO:0043175">
    <property type="term" value="F:RNA polymerase core enzyme binding"/>
    <property type="evidence" value="ECO:0007669"/>
    <property type="project" value="UniProtKB-UniRule"/>
</dbReference>
<feature type="region of interest" description="Disordered" evidence="13">
    <location>
        <begin position="269"/>
        <end position="336"/>
    </location>
</feature>
<protein>
    <recommendedName>
        <fullName evidence="12">RNA polymerase II subunit B1 CTD phosphatase RPAP2 homolog</fullName>
        <ecNumber evidence="12">3.1.3.16</ecNumber>
    </recommendedName>
</protein>
<comment type="similarity">
    <text evidence="2 11 12">Belongs to the RPAP2 family.</text>
</comment>
<feature type="region of interest" description="Disordered" evidence="13">
    <location>
        <begin position="552"/>
        <end position="589"/>
    </location>
</feature>
<dbReference type="InterPro" id="IPR038534">
    <property type="entry name" value="Rtr1/RPAP2_sf"/>
</dbReference>
<evidence type="ECO:0000256" key="3">
    <source>
        <dbReference type="ARBA" id="ARBA00022723"/>
    </source>
</evidence>
<reference evidence="15" key="1">
    <citation type="submission" date="2022-04" db="EMBL/GenBank/DDBJ databases">
        <title>Carnegiea gigantea Genome sequencing and assembly v2.</title>
        <authorList>
            <person name="Copetti D."/>
            <person name="Sanderson M.J."/>
            <person name="Burquez A."/>
            <person name="Wojciechowski M.F."/>
        </authorList>
    </citation>
    <scope>NUCLEOTIDE SEQUENCE</scope>
    <source>
        <strain evidence="15">SGP5-SGP5p</strain>
        <tissue evidence="15">Aerial part</tissue>
    </source>
</reference>
<dbReference type="EC" id="3.1.3.16" evidence="12"/>
<evidence type="ECO:0000256" key="2">
    <source>
        <dbReference type="ARBA" id="ARBA00005676"/>
    </source>
</evidence>
<comment type="catalytic activity">
    <reaction evidence="9 12">
        <text>O-phospho-L-seryl-[protein] + H2O = L-seryl-[protein] + phosphate</text>
        <dbReference type="Rhea" id="RHEA:20629"/>
        <dbReference type="Rhea" id="RHEA-COMP:9863"/>
        <dbReference type="Rhea" id="RHEA-COMP:11604"/>
        <dbReference type="ChEBI" id="CHEBI:15377"/>
        <dbReference type="ChEBI" id="CHEBI:29999"/>
        <dbReference type="ChEBI" id="CHEBI:43474"/>
        <dbReference type="ChEBI" id="CHEBI:83421"/>
        <dbReference type="EC" id="3.1.3.16"/>
    </reaction>
</comment>
<dbReference type="PANTHER" id="PTHR14732:SF0">
    <property type="entry name" value="RNA POLYMERASE II SUBUNIT B1 CTD PHOSPHATASE RPAP2-RELATED"/>
    <property type="match status" value="1"/>
</dbReference>
<sequence>MSKIQAATVADAVHKLQLALLDGVQDEAQLFAAGSLMSRSDYEDVVMERSIANACGYPLCPNALPSERSRKGHYRIALKEHKVYDLHETYMYCSSACLINSRAFAGSLQDERCMVMNPAKLNEILRMFKSLGVETEEEVDKSADQLSKLKIQEKTDIKGGEVSVDDWIGPSHAIEGYVPQRDRKLKAAASKTLKKGSEAGTAKLRKHSDTVQKEGDLNVAVTLNGDTNSSRKAQEKKKYSGGQHSTTSKPLLGDMDFMSCIITNDEYTVSKSSDGEPKPDKSNVANKATGSKPRRSASKKPDGDPKPGKSNIAKVTASKPKGSSSKKRRDSILNAAEFKTTIITQDEYSSSKFPSLEGIPDPNQISSDCIEKLYLVDSGKQIKPSEQATVPAWNGTESSSDSAAIDTRIITNENLGPAGDAEVSYCYENDASSSSVHVQDESSAGPAIESSKTRGRSSLKTSGTKKAARSVTWADEKKNGLASGSLCEVKEFKTTERARTLGGIQASNNDDYQRFDSAQACAMALSQAAAAVASGESDVTDAVSEAGITVLPRQDEIDEEGGPLEDEGEVSVEDDGSEDTVPLKWPRKPGNIDSDVLESGDSWFDGPPEGFSLTLSPFAMLWNALFSWMTSSSLAYIYGRDESCHEEYLFVNGREYPSKVVLPDGRSSEIKQTLAGCLARALPGVIAALKLPTPVSTLEQGLACFLETVSFMEALPPFRLKQWQVIVLLFIDALSICRIPGLTPHLTSRRILIPKVLEGAQITAEEYEIMKDLVIPLGRVPQFSMQSGG</sequence>
<keyword evidence="3 12" id="KW-0479">Metal-binding</keyword>
<name>A0A9Q1QG47_9CARY</name>
<feature type="compositionally biased region" description="Acidic residues" evidence="13">
    <location>
        <begin position="556"/>
        <end position="578"/>
    </location>
</feature>
<keyword evidence="7 12" id="KW-0904">Protein phosphatase</keyword>
<feature type="domain" description="RTR1-type" evidence="14">
    <location>
        <begin position="32"/>
        <end position="117"/>
    </location>
</feature>
<feature type="region of interest" description="Disordered" evidence="13">
    <location>
        <begin position="196"/>
        <end position="252"/>
    </location>
</feature>
<dbReference type="Proteomes" id="UP001153076">
    <property type="component" value="Unassembled WGS sequence"/>
</dbReference>
<organism evidence="15 16">
    <name type="scientific">Carnegiea gigantea</name>
    <dbReference type="NCBI Taxonomy" id="171969"/>
    <lineage>
        <taxon>Eukaryota</taxon>
        <taxon>Viridiplantae</taxon>
        <taxon>Streptophyta</taxon>
        <taxon>Embryophyta</taxon>
        <taxon>Tracheophyta</taxon>
        <taxon>Spermatophyta</taxon>
        <taxon>Magnoliopsida</taxon>
        <taxon>eudicotyledons</taxon>
        <taxon>Gunneridae</taxon>
        <taxon>Pentapetalae</taxon>
        <taxon>Caryophyllales</taxon>
        <taxon>Cactineae</taxon>
        <taxon>Cactaceae</taxon>
        <taxon>Cactoideae</taxon>
        <taxon>Echinocereeae</taxon>
        <taxon>Carnegiea</taxon>
    </lineage>
</organism>
<evidence type="ECO:0000256" key="9">
    <source>
        <dbReference type="ARBA" id="ARBA00047761"/>
    </source>
</evidence>
<evidence type="ECO:0000256" key="13">
    <source>
        <dbReference type="SAM" id="MobiDB-lite"/>
    </source>
</evidence>
<dbReference type="PROSITE" id="PS51479">
    <property type="entry name" value="ZF_RTR1"/>
    <property type="match status" value="1"/>
</dbReference>
<dbReference type="InterPro" id="IPR039693">
    <property type="entry name" value="Rtr1/RPAP2"/>
</dbReference>
<feature type="compositionally biased region" description="Basic and acidic residues" evidence="13">
    <location>
        <begin position="207"/>
        <end position="216"/>
    </location>
</feature>
<evidence type="ECO:0000256" key="1">
    <source>
        <dbReference type="ARBA" id="ARBA00004123"/>
    </source>
</evidence>
<evidence type="ECO:0000256" key="7">
    <source>
        <dbReference type="ARBA" id="ARBA00022912"/>
    </source>
</evidence>
<dbReference type="EMBL" id="JAKOGI010000226">
    <property type="protein sequence ID" value="KAJ8439245.1"/>
    <property type="molecule type" value="Genomic_DNA"/>
</dbReference>
<dbReference type="GO" id="GO:0005737">
    <property type="term" value="C:cytoplasm"/>
    <property type="evidence" value="ECO:0007669"/>
    <property type="project" value="TreeGrafter"/>
</dbReference>
<evidence type="ECO:0000256" key="11">
    <source>
        <dbReference type="PROSITE-ProRule" id="PRU00812"/>
    </source>
</evidence>
<keyword evidence="16" id="KW-1185">Reference proteome</keyword>
<evidence type="ECO:0000256" key="10">
    <source>
        <dbReference type="ARBA" id="ARBA00048336"/>
    </source>
</evidence>
<dbReference type="Pfam" id="PF04181">
    <property type="entry name" value="RPAP2_Rtr1"/>
    <property type="match status" value="1"/>
</dbReference>
<feature type="region of interest" description="Disordered" evidence="13">
    <location>
        <begin position="434"/>
        <end position="474"/>
    </location>
</feature>
<evidence type="ECO:0000256" key="6">
    <source>
        <dbReference type="ARBA" id="ARBA00022833"/>
    </source>
</evidence>
<dbReference type="GO" id="GO:0005634">
    <property type="term" value="C:nucleus"/>
    <property type="evidence" value="ECO:0007669"/>
    <property type="project" value="UniProtKB-SubCell"/>
</dbReference>
<evidence type="ECO:0000256" key="8">
    <source>
        <dbReference type="ARBA" id="ARBA00023242"/>
    </source>
</evidence>
<keyword evidence="4 12" id="KW-0863">Zinc-finger</keyword>
<comment type="function">
    <text evidence="12">Putative RNA polymerase II subunit B1 C-terminal domain (CTD) phosphatase involved in RNA polymerase II transcription regulation.</text>
</comment>
<dbReference type="GO" id="GO:0008420">
    <property type="term" value="F:RNA polymerase II CTD heptapeptide repeat phosphatase activity"/>
    <property type="evidence" value="ECO:0007669"/>
    <property type="project" value="UniProtKB-UniRule"/>
</dbReference>
<keyword evidence="6 12" id="KW-0862">Zinc</keyword>
<keyword evidence="8 12" id="KW-0539">Nucleus</keyword>
<comment type="caution">
    <text evidence="15">The sequence shown here is derived from an EMBL/GenBank/DDBJ whole genome shotgun (WGS) entry which is preliminary data.</text>
</comment>
<evidence type="ECO:0000313" key="15">
    <source>
        <dbReference type="EMBL" id="KAJ8439245.1"/>
    </source>
</evidence>
<accession>A0A9Q1QG47</accession>
<evidence type="ECO:0000256" key="4">
    <source>
        <dbReference type="ARBA" id="ARBA00022771"/>
    </source>
</evidence>
<evidence type="ECO:0000256" key="5">
    <source>
        <dbReference type="ARBA" id="ARBA00022801"/>
    </source>
</evidence>
<dbReference type="PANTHER" id="PTHR14732">
    <property type="entry name" value="RNA POLYMERASE II SUBUNIT B1 CTD PHOSPHATASE RPAP2-RELATED"/>
    <property type="match status" value="1"/>
</dbReference>
<dbReference type="OrthoDB" id="2590500at2759"/>